<sequence length="196" mass="22022">MIVDRTPAQKMPAGSLESREKERAARTQHLSIQSPSENGTPARARKCKCLDLTKRIDKRTTKDFRKSFIVSSSPIEDALVKERPRALQDARIVPPLSNCSESGGEPDAMLDMHHPGTGIDSHHPQFHNSYGVTYRHFVANESTALSDPNAKINGPMVGPFLSPRWDISDVNQNRLMPGDRNPERVVPMRRPFFNRV</sequence>
<evidence type="ECO:0000313" key="2">
    <source>
        <dbReference type="EMBL" id="EGI70101.1"/>
    </source>
</evidence>
<protein>
    <submittedName>
        <fullName evidence="2">Uncharacterized protein</fullName>
    </submittedName>
</protein>
<dbReference type="OrthoDB" id="10068888at2759"/>
<dbReference type="Proteomes" id="UP000007755">
    <property type="component" value="Unassembled WGS sequence"/>
</dbReference>
<dbReference type="EMBL" id="GL887726">
    <property type="protein sequence ID" value="EGI70101.1"/>
    <property type="molecule type" value="Genomic_DNA"/>
</dbReference>
<dbReference type="AlphaFoldDB" id="F4W6T9"/>
<organism evidence="3">
    <name type="scientific">Acromyrmex echinatior</name>
    <name type="common">Panamanian leafcutter ant</name>
    <name type="synonym">Acromyrmex octospinosus echinatior</name>
    <dbReference type="NCBI Taxonomy" id="103372"/>
    <lineage>
        <taxon>Eukaryota</taxon>
        <taxon>Metazoa</taxon>
        <taxon>Ecdysozoa</taxon>
        <taxon>Arthropoda</taxon>
        <taxon>Hexapoda</taxon>
        <taxon>Insecta</taxon>
        <taxon>Pterygota</taxon>
        <taxon>Neoptera</taxon>
        <taxon>Endopterygota</taxon>
        <taxon>Hymenoptera</taxon>
        <taxon>Apocrita</taxon>
        <taxon>Aculeata</taxon>
        <taxon>Formicoidea</taxon>
        <taxon>Formicidae</taxon>
        <taxon>Myrmicinae</taxon>
        <taxon>Acromyrmex</taxon>
    </lineage>
</organism>
<name>F4W6T9_ACREC</name>
<feature type="region of interest" description="Disordered" evidence="1">
    <location>
        <begin position="1"/>
        <end position="43"/>
    </location>
</feature>
<reference evidence="2" key="1">
    <citation type="submission" date="2011-02" db="EMBL/GenBank/DDBJ databases">
        <title>The genome of the leaf-cutting ant Acromyrmex echinatior suggests key adaptations to social evolution and fungus farming.</title>
        <authorList>
            <person name="Nygaard S."/>
            <person name="Zhang G."/>
        </authorList>
    </citation>
    <scope>NUCLEOTIDE SEQUENCE</scope>
</reference>
<evidence type="ECO:0000313" key="3">
    <source>
        <dbReference type="Proteomes" id="UP000007755"/>
    </source>
</evidence>
<keyword evidence="3" id="KW-1185">Reference proteome</keyword>
<proteinExistence type="predicted"/>
<gene>
    <name evidence="2" type="ORF">G5I_01144</name>
</gene>
<evidence type="ECO:0000256" key="1">
    <source>
        <dbReference type="SAM" id="MobiDB-lite"/>
    </source>
</evidence>
<feature type="compositionally biased region" description="Polar residues" evidence="1">
    <location>
        <begin position="28"/>
        <end position="39"/>
    </location>
</feature>
<accession>F4W6T9</accession>
<dbReference type="InParanoid" id="F4W6T9"/>